<evidence type="ECO:0000313" key="9">
    <source>
        <dbReference type="Proteomes" id="UP001595818"/>
    </source>
</evidence>
<comment type="similarity">
    <text evidence="1 7">Belongs to the endoribonuclease YbeY family.</text>
</comment>
<keyword evidence="9" id="KW-1185">Reference proteome</keyword>
<evidence type="ECO:0000313" key="8">
    <source>
        <dbReference type="EMBL" id="MFC4870592.1"/>
    </source>
</evidence>
<comment type="caution">
    <text evidence="8">The sequence shown here is derived from an EMBL/GenBank/DDBJ whole genome shotgun (WGS) entry which is preliminary data.</text>
</comment>
<dbReference type="PANTHER" id="PTHR46986">
    <property type="entry name" value="ENDORIBONUCLEASE YBEY, CHLOROPLASTIC"/>
    <property type="match status" value="1"/>
</dbReference>
<dbReference type="Gene3D" id="3.40.390.30">
    <property type="entry name" value="Metalloproteases ('zincins'), catalytic domain"/>
    <property type="match status" value="1"/>
</dbReference>
<gene>
    <name evidence="7 8" type="primary">ybeY</name>
    <name evidence="8" type="ORF">ACFPFU_02760</name>
</gene>
<keyword evidence="7" id="KW-0698">rRNA processing</keyword>
<dbReference type="HAMAP" id="MF_00009">
    <property type="entry name" value="Endoribonucl_YbeY"/>
    <property type="match status" value="1"/>
</dbReference>
<evidence type="ECO:0000256" key="3">
    <source>
        <dbReference type="ARBA" id="ARBA00022723"/>
    </source>
</evidence>
<dbReference type="NCBIfam" id="TIGR00043">
    <property type="entry name" value="rRNA maturation RNase YbeY"/>
    <property type="match status" value="1"/>
</dbReference>
<keyword evidence="7" id="KW-0963">Cytoplasm</keyword>
<feature type="binding site" evidence="7">
    <location>
        <position position="112"/>
    </location>
    <ligand>
        <name>Zn(2+)</name>
        <dbReference type="ChEBI" id="CHEBI:29105"/>
        <note>catalytic</note>
    </ligand>
</feature>
<keyword evidence="3 7" id="KW-0479">Metal-binding</keyword>
<dbReference type="SUPFAM" id="SSF55486">
    <property type="entry name" value="Metalloproteases ('zincins'), catalytic domain"/>
    <property type="match status" value="1"/>
</dbReference>
<accession>A0ABV9SW32</accession>
<evidence type="ECO:0000256" key="4">
    <source>
        <dbReference type="ARBA" id="ARBA00022759"/>
    </source>
</evidence>
<sequence>MAINFFEEGVSSGIRHRNKTKQWLKSIAEQKGYKIKNLNYVFCSDEYLYDLNVQFLNHDTYTDIITFDQSESKDAIEGDIYISTERVKENALKLDTEFQTELLRVIIHGLLHLCGFRDKTKTESLGMRNEEDKALDIYKEINP</sequence>
<keyword evidence="2 7" id="KW-0540">Nuclease</keyword>
<dbReference type="PANTHER" id="PTHR46986:SF1">
    <property type="entry name" value="ENDORIBONUCLEASE YBEY, CHLOROPLASTIC"/>
    <property type="match status" value="1"/>
</dbReference>
<protein>
    <recommendedName>
        <fullName evidence="7">Endoribonuclease YbeY</fullName>
        <ecNumber evidence="7">3.1.-.-</ecNumber>
    </recommendedName>
</protein>
<dbReference type="RefSeq" id="WP_377061259.1">
    <property type="nucleotide sequence ID" value="NZ_JBHSJJ010000001.1"/>
</dbReference>
<keyword evidence="6 7" id="KW-0862">Zinc</keyword>
<dbReference type="InterPro" id="IPR002036">
    <property type="entry name" value="YbeY"/>
</dbReference>
<dbReference type="Pfam" id="PF02130">
    <property type="entry name" value="YbeY"/>
    <property type="match status" value="1"/>
</dbReference>
<feature type="binding site" evidence="7">
    <location>
        <position position="118"/>
    </location>
    <ligand>
        <name>Zn(2+)</name>
        <dbReference type="ChEBI" id="CHEBI:29105"/>
        <note>catalytic</note>
    </ligand>
</feature>
<comment type="function">
    <text evidence="7">Single strand-specific metallo-endoribonuclease involved in late-stage 70S ribosome quality control and in maturation of the 3' terminus of the 16S rRNA.</text>
</comment>
<evidence type="ECO:0000256" key="1">
    <source>
        <dbReference type="ARBA" id="ARBA00010875"/>
    </source>
</evidence>
<dbReference type="InterPro" id="IPR023091">
    <property type="entry name" value="MetalPrtase_cat_dom_sf_prd"/>
</dbReference>
<organism evidence="8 9">
    <name type="scientific">Negadavirga shengliensis</name>
    <dbReference type="NCBI Taxonomy" id="1389218"/>
    <lineage>
        <taxon>Bacteria</taxon>
        <taxon>Pseudomonadati</taxon>
        <taxon>Bacteroidota</taxon>
        <taxon>Cytophagia</taxon>
        <taxon>Cytophagales</taxon>
        <taxon>Cyclobacteriaceae</taxon>
        <taxon>Negadavirga</taxon>
    </lineage>
</organism>
<comment type="cofactor">
    <cofactor evidence="7">
        <name>Zn(2+)</name>
        <dbReference type="ChEBI" id="CHEBI:29105"/>
    </cofactor>
    <text evidence="7">Binds 1 zinc ion.</text>
</comment>
<evidence type="ECO:0000256" key="7">
    <source>
        <dbReference type="HAMAP-Rule" id="MF_00009"/>
    </source>
</evidence>
<evidence type="ECO:0000256" key="6">
    <source>
        <dbReference type="ARBA" id="ARBA00022833"/>
    </source>
</evidence>
<keyword evidence="4 7" id="KW-0255">Endonuclease</keyword>
<dbReference type="EMBL" id="JBHSJJ010000001">
    <property type="protein sequence ID" value="MFC4870592.1"/>
    <property type="molecule type" value="Genomic_DNA"/>
</dbReference>
<dbReference type="Proteomes" id="UP001595818">
    <property type="component" value="Unassembled WGS sequence"/>
</dbReference>
<keyword evidence="5 7" id="KW-0378">Hydrolase</keyword>
<comment type="subcellular location">
    <subcellularLocation>
        <location evidence="7">Cytoplasm</location>
    </subcellularLocation>
</comment>
<feature type="binding site" evidence="7">
    <location>
        <position position="108"/>
    </location>
    <ligand>
        <name>Zn(2+)</name>
        <dbReference type="ChEBI" id="CHEBI:29105"/>
        <note>catalytic</note>
    </ligand>
</feature>
<reference evidence="9" key="1">
    <citation type="journal article" date="2019" name="Int. J. Syst. Evol. Microbiol.">
        <title>The Global Catalogue of Microorganisms (GCM) 10K type strain sequencing project: providing services to taxonomists for standard genome sequencing and annotation.</title>
        <authorList>
            <consortium name="The Broad Institute Genomics Platform"/>
            <consortium name="The Broad Institute Genome Sequencing Center for Infectious Disease"/>
            <person name="Wu L."/>
            <person name="Ma J."/>
        </authorList>
    </citation>
    <scope>NUCLEOTIDE SEQUENCE [LARGE SCALE GENOMIC DNA]</scope>
    <source>
        <strain evidence="9">CGMCC 4.7466</strain>
    </source>
</reference>
<dbReference type="EC" id="3.1.-.-" evidence="7"/>
<keyword evidence="7" id="KW-0690">Ribosome biogenesis</keyword>
<name>A0ABV9SW32_9BACT</name>
<proteinExistence type="inferred from homology"/>
<evidence type="ECO:0000256" key="5">
    <source>
        <dbReference type="ARBA" id="ARBA00022801"/>
    </source>
</evidence>
<evidence type="ECO:0000256" key="2">
    <source>
        <dbReference type="ARBA" id="ARBA00022722"/>
    </source>
</evidence>